<feature type="signal peptide" evidence="1">
    <location>
        <begin position="1"/>
        <end position="21"/>
    </location>
</feature>
<accession>A0A8D8TME8</accession>
<proteinExistence type="predicted"/>
<evidence type="ECO:0000313" key="2">
    <source>
        <dbReference type="EMBL" id="CAG6688001.1"/>
    </source>
</evidence>
<dbReference type="AlphaFoldDB" id="A0A8D8TME8"/>
<keyword evidence="1" id="KW-0732">Signal</keyword>
<organism evidence="2">
    <name type="scientific">Cacopsylla melanoneura</name>
    <dbReference type="NCBI Taxonomy" id="428564"/>
    <lineage>
        <taxon>Eukaryota</taxon>
        <taxon>Metazoa</taxon>
        <taxon>Ecdysozoa</taxon>
        <taxon>Arthropoda</taxon>
        <taxon>Hexapoda</taxon>
        <taxon>Insecta</taxon>
        <taxon>Pterygota</taxon>
        <taxon>Neoptera</taxon>
        <taxon>Paraneoptera</taxon>
        <taxon>Hemiptera</taxon>
        <taxon>Sternorrhyncha</taxon>
        <taxon>Psylloidea</taxon>
        <taxon>Psyllidae</taxon>
        <taxon>Psyllinae</taxon>
        <taxon>Cacopsylla</taxon>
    </lineage>
</organism>
<dbReference type="EMBL" id="HBUF01284470">
    <property type="protein sequence ID" value="CAG6688001.1"/>
    <property type="molecule type" value="Transcribed_RNA"/>
</dbReference>
<protein>
    <submittedName>
        <fullName evidence="2">Uncharacterized protein</fullName>
    </submittedName>
</protein>
<reference evidence="2" key="1">
    <citation type="submission" date="2021-05" db="EMBL/GenBank/DDBJ databases">
        <authorList>
            <person name="Alioto T."/>
            <person name="Alioto T."/>
            <person name="Gomez Garrido J."/>
        </authorList>
    </citation>
    <scope>NUCLEOTIDE SEQUENCE</scope>
</reference>
<sequence length="105" mass="11837">MSWLSLLSLISTIVSLVYVMAKSSFIISSDGAVVTALERSIERDPFNGRFQVGSKMIVCNNTKQTKKNQSKISTWFDCGEDLRKLSAHLKPRSLSRLDRELMVLL</sequence>
<feature type="chain" id="PRO_5034817517" evidence="1">
    <location>
        <begin position="22"/>
        <end position="105"/>
    </location>
</feature>
<evidence type="ECO:0000256" key="1">
    <source>
        <dbReference type="SAM" id="SignalP"/>
    </source>
</evidence>
<name>A0A8D8TME8_9HEMI</name>